<dbReference type="HOGENOM" id="CLU_2890095_0_0_1"/>
<dbReference type="Gramene" id="KQK99968">
    <property type="protein sequence ID" value="KQK99968"/>
    <property type="gene ID" value="SETIT_011574mg"/>
</dbReference>
<reference evidence="2" key="2">
    <citation type="submission" date="2018-08" db="UniProtKB">
        <authorList>
            <consortium name="EnsemblPlants"/>
        </authorList>
    </citation>
    <scope>IDENTIFICATION</scope>
    <source>
        <strain evidence="2">Yugu1</strain>
    </source>
</reference>
<feature type="region of interest" description="Disordered" evidence="1">
    <location>
        <begin position="1"/>
        <end position="63"/>
    </location>
</feature>
<accession>K3YBI0</accession>
<feature type="compositionally biased region" description="Polar residues" evidence="1">
    <location>
        <begin position="43"/>
        <end position="53"/>
    </location>
</feature>
<dbReference type="EMBL" id="AGNK02004588">
    <property type="status" value="NOT_ANNOTATED_CDS"/>
    <property type="molecule type" value="Genomic_DNA"/>
</dbReference>
<sequence>MMLSEFAGTITTSPDKPAAAAPNLQFLSSANRRPMNPEKPKRAQSSEQSSNIAESVETASAYW</sequence>
<proteinExistence type="predicted"/>
<dbReference type="Proteomes" id="UP000004995">
    <property type="component" value="Unassembled WGS sequence"/>
</dbReference>
<evidence type="ECO:0000256" key="1">
    <source>
        <dbReference type="SAM" id="MobiDB-lite"/>
    </source>
</evidence>
<protein>
    <submittedName>
        <fullName evidence="2">Uncharacterized protein</fullName>
    </submittedName>
</protein>
<name>K3YBI0_SETIT</name>
<dbReference type="AlphaFoldDB" id="K3YBI0"/>
<reference evidence="3" key="1">
    <citation type="journal article" date="2012" name="Nat. Biotechnol.">
        <title>Reference genome sequence of the model plant Setaria.</title>
        <authorList>
            <person name="Bennetzen J.L."/>
            <person name="Schmutz J."/>
            <person name="Wang H."/>
            <person name="Percifield R."/>
            <person name="Hawkins J."/>
            <person name="Pontaroli A.C."/>
            <person name="Estep M."/>
            <person name="Feng L."/>
            <person name="Vaughn J.N."/>
            <person name="Grimwood J."/>
            <person name="Jenkins J."/>
            <person name="Barry K."/>
            <person name="Lindquist E."/>
            <person name="Hellsten U."/>
            <person name="Deshpande S."/>
            <person name="Wang X."/>
            <person name="Wu X."/>
            <person name="Mitros T."/>
            <person name="Triplett J."/>
            <person name="Yang X."/>
            <person name="Ye C.Y."/>
            <person name="Mauro-Herrera M."/>
            <person name="Wang L."/>
            <person name="Li P."/>
            <person name="Sharma M."/>
            <person name="Sharma R."/>
            <person name="Ronald P.C."/>
            <person name="Panaud O."/>
            <person name="Kellogg E.A."/>
            <person name="Brutnell T.P."/>
            <person name="Doust A.N."/>
            <person name="Tuskan G.A."/>
            <person name="Rokhsar D."/>
            <person name="Devos K.M."/>
        </authorList>
    </citation>
    <scope>NUCLEOTIDE SEQUENCE [LARGE SCALE GENOMIC DNA]</scope>
    <source>
        <strain evidence="3">cv. Yugu1</strain>
    </source>
</reference>
<evidence type="ECO:0000313" key="3">
    <source>
        <dbReference type="Proteomes" id="UP000004995"/>
    </source>
</evidence>
<dbReference type="EnsemblPlants" id="KQK99968">
    <property type="protein sequence ID" value="KQK99968"/>
    <property type="gene ID" value="SETIT_011574mg"/>
</dbReference>
<evidence type="ECO:0000313" key="2">
    <source>
        <dbReference type="EnsemblPlants" id="KQK99968"/>
    </source>
</evidence>
<dbReference type="InParanoid" id="K3YBI0"/>
<keyword evidence="3" id="KW-1185">Reference proteome</keyword>
<organism evidence="2 3">
    <name type="scientific">Setaria italica</name>
    <name type="common">Foxtail millet</name>
    <name type="synonym">Panicum italicum</name>
    <dbReference type="NCBI Taxonomy" id="4555"/>
    <lineage>
        <taxon>Eukaryota</taxon>
        <taxon>Viridiplantae</taxon>
        <taxon>Streptophyta</taxon>
        <taxon>Embryophyta</taxon>
        <taxon>Tracheophyta</taxon>
        <taxon>Spermatophyta</taxon>
        <taxon>Magnoliopsida</taxon>
        <taxon>Liliopsida</taxon>
        <taxon>Poales</taxon>
        <taxon>Poaceae</taxon>
        <taxon>PACMAD clade</taxon>
        <taxon>Panicoideae</taxon>
        <taxon>Panicodae</taxon>
        <taxon>Paniceae</taxon>
        <taxon>Cenchrinae</taxon>
        <taxon>Setaria</taxon>
    </lineage>
</organism>